<gene>
    <name evidence="1" type="ORF">METZ01_LOCUS364998</name>
</gene>
<organism evidence="1">
    <name type="scientific">marine metagenome</name>
    <dbReference type="NCBI Taxonomy" id="408172"/>
    <lineage>
        <taxon>unclassified sequences</taxon>
        <taxon>metagenomes</taxon>
        <taxon>ecological metagenomes</taxon>
    </lineage>
</organism>
<dbReference type="EMBL" id="UINC01130829">
    <property type="protein sequence ID" value="SVD12144.1"/>
    <property type="molecule type" value="Genomic_DNA"/>
</dbReference>
<name>A0A382SQD4_9ZZZZ</name>
<accession>A0A382SQD4</accession>
<dbReference type="AlphaFoldDB" id="A0A382SQD4"/>
<reference evidence="1" key="1">
    <citation type="submission" date="2018-05" db="EMBL/GenBank/DDBJ databases">
        <authorList>
            <person name="Lanie J.A."/>
            <person name="Ng W.-L."/>
            <person name="Kazmierczak K.M."/>
            <person name="Andrzejewski T.M."/>
            <person name="Davidsen T.M."/>
            <person name="Wayne K.J."/>
            <person name="Tettelin H."/>
            <person name="Glass J.I."/>
            <person name="Rusch D."/>
            <person name="Podicherti R."/>
            <person name="Tsui H.-C.T."/>
            <person name="Winkler M.E."/>
        </authorList>
    </citation>
    <scope>NUCLEOTIDE SEQUENCE</scope>
</reference>
<sequence>MSLVCLNCPVLLEISIALAVGAEKFNSDIAKGHDTPWVRMIK</sequence>
<evidence type="ECO:0000313" key="1">
    <source>
        <dbReference type="EMBL" id="SVD12144.1"/>
    </source>
</evidence>
<proteinExistence type="predicted"/>
<protein>
    <submittedName>
        <fullName evidence="1">Uncharacterized protein</fullName>
    </submittedName>
</protein>